<keyword evidence="2" id="KW-1185">Reference proteome</keyword>
<protein>
    <submittedName>
        <fullName evidence="1">Uncharacterized protein</fullName>
    </submittedName>
</protein>
<comment type="caution">
    <text evidence="1">The sequence shown here is derived from an EMBL/GenBank/DDBJ whole genome shotgun (WGS) entry which is preliminary data.</text>
</comment>
<dbReference type="AlphaFoldDB" id="A0A7U7J2S9"/>
<reference evidence="1 2" key="1">
    <citation type="journal article" date="2014" name="ISME J.">
        <title>Candidatus Competibacter-lineage genomes retrieved from metagenomes reveal functional metabolic diversity.</title>
        <authorList>
            <person name="McIlroy S.J."/>
            <person name="Albertsen M."/>
            <person name="Andresen E.K."/>
            <person name="Saunders A.M."/>
            <person name="Kristiansen R."/>
            <person name="Stokholm-Bjerregaard M."/>
            <person name="Nielsen K.L."/>
            <person name="Nielsen P.H."/>
        </authorList>
    </citation>
    <scope>NUCLEOTIDE SEQUENCE [LARGE SCALE GENOMIC DNA]</scope>
    <source>
        <strain evidence="1 2">Run_B_J11</strain>
    </source>
</reference>
<dbReference type="EMBL" id="CBTK010000146">
    <property type="protein sequence ID" value="CDH45379.1"/>
    <property type="molecule type" value="Genomic_DNA"/>
</dbReference>
<gene>
    <name evidence="1" type="ORF">BN874_230026</name>
</gene>
<dbReference type="Proteomes" id="UP000019184">
    <property type="component" value="Unassembled WGS sequence"/>
</dbReference>
<accession>A0A7U7J2S9</accession>
<proteinExistence type="predicted"/>
<sequence>MKANLLIVITKTVRSIVYYSWAEIASMKTVTGSLSQ</sequence>
<evidence type="ECO:0000313" key="1">
    <source>
        <dbReference type="EMBL" id="CDH45379.1"/>
    </source>
</evidence>
<organism evidence="1 2">
    <name type="scientific">Candidatus Contendobacter odensis Run_B_J11</name>
    <dbReference type="NCBI Taxonomy" id="1400861"/>
    <lineage>
        <taxon>Bacteria</taxon>
        <taxon>Pseudomonadati</taxon>
        <taxon>Pseudomonadota</taxon>
        <taxon>Gammaproteobacteria</taxon>
        <taxon>Candidatus Competibacteraceae</taxon>
        <taxon>Candidatus Contendibacter</taxon>
    </lineage>
</organism>
<evidence type="ECO:0000313" key="2">
    <source>
        <dbReference type="Proteomes" id="UP000019184"/>
    </source>
</evidence>
<name>A0A7U7J2S9_9GAMM</name>